<proteinExistence type="predicted"/>
<dbReference type="PANTHER" id="PTHR43767:SF1">
    <property type="entry name" value="NONRIBOSOMAL PEPTIDE SYNTHASE PES1 (EUROFUNG)-RELATED"/>
    <property type="match status" value="1"/>
</dbReference>
<comment type="caution">
    <text evidence="2">The sequence shown here is derived from an EMBL/GenBank/DDBJ whole genome shotgun (WGS) entry which is preliminary data.</text>
</comment>
<dbReference type="Gene3D" id="3.40.50.980">
    <property type="match status" value="1"/>
</dbReference>
<dbReference type="OrthoDB" id="4577851at2"/>
<reference evidence="2 3" key="1">
    <citation type="submission" date="2018-06" db="EMBL/GenBank/DDBJ databases">
        <title>Genomic Encyclopedia of Type Strains, Phase IV (KMG-IV): sequencing the most valuable type-strain genomes for metagenomic binning, comparative biology and taxonomic classification.</title>
        <authorList>
            <person name="Goeker M."/>
        </authorList>
    </citation>
    <scope>NUCLEOTIDE SEQUENCE [LARGE SCALE GENOMIC DNA]</scope>
    <source>
        <strain evidence="2 3">DSM 45521</strain>
    </source>
</reference>
<organism evidence="2 3">
    <name type="scientific">Williamsia limnetica</name>
    <dbReference type="NCBI Taxonomy" id="882452"/>
    <lineage>
        <taxon>Bacteria</taxon>
        <taxon>Bacillati</taxon>
        <taxon>Actinomycetota</taxon>
        <taxon>Actinomycetes</taxon>
        <taxon>Mycobacteriales</taxon>
        <taxon>Nocardiaceae</taxon>
        <taxon>Williamsia</taxon>
    </lineage>
</organism>
<gene>
    <name evidence="2" type="ORF">DFR67_1256</name>
</gene>
<dbReference type="AlphaFoldDB" id="A0A318RBW3"/>
<evidence type="ECO:0000313" key="3">
    <source>
        <dbReference type="Proteomes" id="UP000247591"/>
    </source>
</evidence>
<evidence type="ECO:0000313" key="2">
    <source>
        <dbReference type="EMBL" id="PYE12085.1"/>
    </source>
</evidence>
<dbReference type="Proteomes" id="UP000247591">
    <property type="component" value="Unassembled WGS sequence"/>
</dbReference>
<feature type="domain" description="AMP-dependent synthetase/ligase" evidence="1">
    <location>
        <begin position="11"/>
        <end position="115"/>
    </location>
</feature>
<dbReference type="Pfam" id="PF00501">
    <property type="entry name" value="AMP-binding"/>
    <property type="match status" value="1"/>
</dbReference>
<dbReference type="InterPro" id="IPR000873">
    <property type="entry name" value="AMP-dep_synth/lig_dom"/>
</dbReference>
<accession>A0A318RBW3</accession>
<dbReference type="SUPFAM" id="SSF56801">
    <property type="entry name" value="Acetyl-CoA synthetase-like"/>
    <property type="match status" value="1"/>
</dbReference>
<dbReference type="Gene3D" id="3.40.50.12780">
    <property type="entry name" value="N-terminal domain of ligase-like"/>
    <property type="match status" value="1"/>
</dbReference>
<name>A0A318RBW3_WILLI</name>
<dbReference type="InterPro" id="IPR050237">
    <property type="entry name" value="ATP-dep_AMP-bd_enzyme"/>
</dbReference>
<dbReference type="EMBL" id="QJSP01000025">
    <property type="protein sequence ID" value="PYE12085.1"/>
    <property type="molecule type" value="Genomic_DNA"/>
</dbReference>
<sequence>MGAAQLNTMLDDTVDRHYCRPAVVCGDHETDFERFDESVQWLCDDLAARGVQSHQRVGICLHGGWEFLLAFHALLRLGSVAVPIDPFDEAAAFAAGDLDLHYLISHCAADCFLEETVEVICGDWVCPMFDVAEEFTLIAVSAQSPLHVESGLFLNDLGYRFWPAGVVADRVGGLQQNLDLDASACAAVCGPWSSPSAVLLVLACAASGSCVQVVPVFGDSAMVWDELIAGDISVVFAPPLLMHDLLRVADSGAWASGRPRMVLPDGEVLPEVVLRRRGLTRQTPADPPVYEFAWDDDYAPAQLRPVS</sequence>
<protein>
    <submittedName>
        <fullName evidence="2">AMP-binding enzyme</fullName>
    </submittedName>
</protein>
<dbReference type="InterPro" id="IPR042099">
    <property type="entry name" value="ANL_N_sf"/>
</dbReference>
<evidence type="ECO:0000259" key="1">
    <source>
        <dbReference type="Pfam" id="PF00501"/>
    </source>
</evidence>
<dbReference type="PANTHER" id="PTHR43767">
    <property type="entry name" value="LONG-CHAIN-FATTY-ACID--COA LIGASE"/>
    <property type="match status" value="1"/>
</dbReference>
<keyword evidence="3" id="KW-1185">Reference proteome</keyword>
<dbReference type="RefSeq" id="WP_110472665.1">
    <property type="nucleotide sequence ID" value="NZ_QJSP01000025.1"/>
</dbReference>